<feature type="transmembrane region" description="Helical" evidence="1">
    <location>
        <begin position="339"/>
        <end position="358"/>
    </location>
</feature>
<keyword evidence="1" id="KW-1133">Transmembrane helix</keyword>
<feature type="transmembrane region" description="Helical" evidence="1">
    <location>
        <begin position="289"/>
        <end position="309"/>
    </location>
</feature>
<dbReference type="Proteomes" id="UP000432089">
    <property type="component" value="Unassembled WGS sequence"/>
</dbReference>
<evidence type="ECO:0000313" key="2">
    <source>
        <dbReference type="EMBL" id="KAB0680642.1"/>
    </source>
</evidence>
<keyword evidence="1" id="KW-0472">Membrane</keyword>
<evidence type="ECO:0000256" key="1">
    <source>
        <dbReference type="SAM" id="Phobius"/>
    </source>
</evidence>
<dbReference type="PANTHER" id="PTHR43646">
    <property type="entry name" value="GLYCOSYLTRANSFERASE"/>
    <property type="match status" value="1"/>
</dbReference>
<dbReference type="AlphaFoldDB" id="A0A7V7TX78"/>
<dbReference type="SUPFAM" id="SSF53448">
    <property type="entry name" value="Nucleotide-diphospho-sugar transferases"/>
    <property type="match status" value="1"/>
</dbReference>
<dbReference type="InterPro" id="IPR029044">
    <property type="entry name" value="Nucleotide-diphossugar_trans"/>
</dbReference>
<dbReference type="PANTHER" id="PTHR43646:SF3">
    <property type="entry name" value="SLR1566 PROTEIN"/>
    <property type="match status" value="1"/>
</dbReference>
<dbReference type="NCBIfam" id="TIGR03469">
    <property type="entry name" value="HpnB"/>
    <property type="match status" value="1"/>
</dbReference>
<comment type="caution">
    <text evidence="2">The sequence shown here is derived from an EMBL/GenBank/DDBJ whole genome shotgun (WGS) entry which is preliminary data.</text>
</comment>
<dbReference type="Gene3D" id="3.90.550.10">
    <property type="entry name" value="Spore Coat Polysaccharide Biosynthesis Protein SpsA, Chain A"/>
    <property type="match status" value="1"/>
</dbReference>
<gene>
    <name evidence="2" type="ORF">F6X38_06440</name>
</gene>
<organism evidence="2 3">
    <name type="scientific">Plantimonas leprariae</name>
    <dbReference type="NCBI Taxonomy" id="2615207"/>
    <lineage>
        <taxon>Bacteria</taxon>
        <taxon>Pseudomonadati</taxon>
        <taxon>Pseudomonadota</taxon>
        <taxon>Alphaproteobacteria</taxon>
        <taxon>Hyphomicrobiales</taxon>
        <taxon>Aurantimonadaceae</taxon>
        <taxon>Plantimonas</taxon>
    </lineage>
</organism>
<dbReference type="Pfam" id="PF13641">
    <property type="entry name" value="Glyco_tranf_2_3"/>
    <property type="match status" value="1"/>
</dbReference>
<evidence type="ECO:0000313" key="3">
    <source>
        <dbReference type="Proteomes" id="UP000432089"/>
    </source>
</evidence>
<feature type="transmembrane region" description="Helical" evidence="1">
    <location>
        <begin position="316"/>
        <end position="333"/>
    </location>
</feature>
<dbReference type="InterPro" id="IPR017832">
    <property type="entry name" value="Glyco_trans_2_hopen-assoc_HpnB"/>
</dbReference>
<keyword evidence="1" id="KW-0812">Transmembrane</keyword>
<dbReference type="RefSeq" id="WP_150968794.1">
    <property type="nucleotide sequence ID" value="NZ_VZDO01000004.1"/>
</dbReference>
<accession>A0A7V7TX78</accession>
<dbReference type="EMBL" id="VZDO01000004">
    <property type="protein sequence ID" value="KAB0680642.1"/>
    <property type="molecule type" value="Genomic_DNA"/>
</dbReference>
<keyword evidence="2" id="KW-0808">Transferase</keyword>
<keyword evidence="3" id="KW-1185">Reference proteome</keyword>
<protein>
    <submittedName>
        <fullName evidence="2">Glycosyltransferase</fullName>
    </submittedName>
</protein>
<name>A0A7V7TX78_9HYPH</name>
<proteinExistence type="predicted"/>
<sequence>MILLAGLALVVWLYLLAFRGGFWRLAPDMLPASPVSDRHPSVVAVVPARNEASVIAGTVGSLLGQDYAGPFHLVVVDDGSDDGTADVAAQAAAEIGRSDALTVLRGQPLPPGWTGKLWAMSQGFDRANANPEPPELILFTDADISYGPGTLARLVAQHRRRGTVLTSLMVLLRTASLAERLLVPAFVFFFRMLYPFALVRRPEHRCAAAAGGSMLLTRTALIEAGGVAAIRNSLIDDCALGRLMKRVGPVWLGLTPDVRSVRPYPAFADIRAMVTRSAYAELRYSPSRLLVALAGLALVFLVPALAALFSAGWARLLGLAGWAAMTLAFLPMVRFYRTGWWTAPLLPLIAGAYAFFTFDSALQHGRGRGGTWKGRVQAETRT</sequence>
<reference evidence="2 3" key="1">
    <citation type="submission" date="2019-09" db="EMBL/GenBank/DDBJ databases">
        <title>YIM 132180 draft genome.</title>
        <authorList>
            <person name="Zhang K."/>
        </authorList>
    </citation>
    <scope>NUCLEOTIDE SEQUENCE [LARGE SCALE GENOMIC DNA]</scope>
    <source>
        <strain evidence="2 3">YIM 132180</strain>
    </source>
</reference>
<dbReference type="GO" id="GO:0016740">
    <property type="term" value="F:transferase activity"/>
    <property type="evidence" value="ECO:0007669"/>
    <property type="project" value="UniProtKB-KW"/>
</dbReference>